<name>A0A0T5VMI8_9SPHI</name>
<gene>
    <name evidence="4" type="ORF">ASU31_17240</name>
</gene>
<dbReference type="EMBL" id="LMZQ01000013">
    <property type="protein sequence ID" value="KRT15056.1"/>
    <property type="molecule type" value="Genomic_DNA"/>
</dbReference>
<feature type="domain" description="Protein FecR C-terminal" evidence="3">
    <location>
        <begin position="250"/>
        <end position="311"/>
    </location>
</feature>
<dbReference type="Gene3D" id="2.60.120.1440">
    <property type="match status" value="1"/>
</dbReference>
<evidence type="ECO:0000313" key="4">
    <source>
        <dbReference type="EMBL" id="KRT15056.1"/>
    </source>
</evidence>
<dbReference type="Proteomes" id="UP000051950">
    <property type="component" value="Unassembled WGS sequence"/>
</dbReference>
<evidence type="ECO:0000313" key="5">
    <source>
        <dbReference type="Proteomes" id="UP000051950"/>
    </source>
</evidence>
<evidence type="ECO:0000256" key="1">
    <source>
        <dbReference type="SAM" id="Phobius"/>
    </source>
</evidence>
<organism evidence="4 5">
    <name type="scientific">Pedobacter ginsenosidimutans</name>
    <dbReference type="NCBI Taxonomy" id="687842"/>
    <lineage>
        <taxon>Bacteria</taxon>
        <taxon>Pseudomonadati</taxon>
        <taxon>Bacteroidota</taxon>
        <taxon>Sphingobacteriia</taxon>
        <taxon>Sphingobacteriales</taxon>
        <taxon>Sphingobacteriaceae</taxon>
        <taxon>Pedobacter</taxon>
    </lineage>
</organism>
<dbReference type="Gene3D" id="3.55.50.30">
    <property type="match status" value="1"/>
</dbReference>
<dbReference type="GO" id="GO:0016989">
    <property type="term" value="F:sigma factor antagonist activity"/>
    <property type="evidence" value="ECO:0007669"/>
    <property type="project" value="TreeGrafter"/>
</dbReference>
<dbReference type="Pfam" id="PF16344">
    <property type="entry name" value="FecR_C"/>
    <property type="match status" value="1"/>
</dbReference>
<feature type="domain" description="FecR protein" evidence="2">
    <location>
        <begin position="111"/>
        <end position="206"/>
    </location>
</feature>
<sequence length="325" mass="37222">MDSNRIKDLHRRYLTRELSTEELQEFFAMLEQENGVEMADLEELAKEFPTEWKVKGDIVNRILPKARKTNLSVLFVRRSIAAMFAFVMLAAAYQAYQHYRFVQDTETFLTVKVPQRKMTALTLADGTRVSLTSGSIFKYPKSFSKTDRQVFLIEGQAYFDVAHDKTKPFHVNSGKLSTTALGTSFVIRHYKDYGYEKVSLFTGKVKILRNGVNAPAVILNPGQEFDYHNGTLSTVTGFDNSKDPVSKGVLDFDRTPFRDAVYSLSSFYGVKIRFNEEEFKEFSISGDFGGTSVDEVLHSLKFIYPFKVKKTDSLTYNLTRIEKRK</sequence>
<keyword evidence="1" id="KW-1133">Transmembrane helix</keyword>
<accession>A0A0T5VMI8</accession>
<dbReference type="InterPro" id="IPR032508">
    <property type="entry name" value="FecR_C"/>
</dbReference>
<reference evidence="4 5" key="1">
    <citation type="submission" date="2015-11" db="EMBL/GenBank/DDBJ databases">
        <title>Sequence of Pedobacter ginsenosidimutans.</title>
        <authorList>
            <person name="Carson E."/>
            <person name="Keyser V."/>
            <person name="Newman J."/>
            <person name="Miller J."/>
        </authorList>
    </citation>
    <scope>NUCLEOTIDE SEQUENCE [LARGE SCALE GENOMIC DNA]</scope>
    <source>
        <strain evidence="4 5">KACC 14530</strain>
    </source>
</reference>
<dbReference type="RefSeq" id="WP_057933509.1">
    <property type="nucleotide sequence ID" value="NZ_LMZQ01000013.1"/>
</dbReference>
<dbReference type="PANTHER" id="PTHR30273:SF2">
    <property type="entry name" value="PROTEIN FECR"/>
    <property type="match status" value="1"/>
</dbReference>
<dbReference type="PIRSF" id="PIRSF018266">
    <property type="entry name" value="FecR"/>
    <property type="match status" value="1"/>
</dbReference>
<comment type="caution">
    <text evidence="4">The sequence shown here is derived from an EMBL/GenBank/DDBJ whole genome shotgun (WGS) entry which is preliminary data.</text>
</comment>
<protein>
    <recommendedName>
        <fullName evidence="6">FecR protein domain-containing protein</fullName>
    </recommendedName>
</protein>
<keyword evidence="1" id="KW-0812">Transmembrane</keyword>
<dbReference type="PANTHER" id="PTHR30273">
    <property type="entry name" value="PERIPLASMIC SIGNAL SENSOR AND SIGMA FACTOR ACTIVATOR FECR-RELATED"/>
    <property type="match status" value="1"/>
</dbReference>
<dbReference type="AlphaFoldDB" id="A0A0T5VMI8"/>
<dbReference type="InterPro" id="IPR006860">
    <property type="entry name" value="FecR"/>
</dbReference>
<keyword evidence="1" id="KW-0472">Membrane</keyword>
<dbReference type="STRING" id="687842.ASU31_17240"/>
<feature type="transmembrane region" description="Helical" evidence="1">
    <location>
        <begin position="75"/>
        <end position="96"/>
    </location>
</feature>
<dbReference type="Pfam" id="PF04773">
    <property type="entry name" value="FecR"/>
    <property type="match status" value="1"/>
</dbReference>
<evidence type="ECO:0000259" key="3">
    <source>
        <dbReference type="Pfam" id="PF16344"/>
    </source>
</evidence>
<dbReference type="OrthoDB" id="1097132at2"/>
<evidence type="ECO:0008006" key="6">
    <source>
        <dbReference type="Google" id="ProtNLM"/>
    </source>
</evidence>
<keyword evidence="5" id="KW-1185">Reference proteome</keyword>
<dbReference type="InterPro" id="IPR012373">
    <property type="entry name" value="Ferrdict_sens_TM"/>
</dbReference>
<evidence type="ECO:0000259" key="2">
    <source>
        <dbReference type="Pfam" id="PF04773"/>
    </source>
</evidence>
<proteinExistence type="predicted"/>